<evidence type="ECO:0000313" key="5">
    <source>
        <dbReference type="Proteomes" id="UP000631300"/>
    </source>
</evidence>
<dbReference type="PANTHER" id="PTHR43798:SF14">
    <property type="entry name" value="SERINE HYDROLASE-LIKE PROTEIN DDB_G0286239"/>
    <property type="match status" value="1"/>
</dbReference>
<dbReference type="Proteomes" id="UP000631300">
    <property type="component" value="Unassembled WGS sequence"/>
</dbReference>
<dbReference type="AlphaFoldDB" id="A0A918JSI7"/>
<feature type="domain" description="AB hydrolase-1" evidence="3">
    <location>
        <begin position="23"/>
        <end position="263"/>
    </location>
</feature>
<proteinExistence type="inferred from homology"/>
<comment type="caution">
    <text evidence="4">The sequence shown here is derived from an EMBL/GenBank/DDBJ whole genome shotgun (WGS) entry which is preliminary data.</text>
</comment>
<dbReference type="InterPro" id="IPR050266">
    <property type="entry name" value="AB_hydrolase_sf"/>
</dbReference>
<evidence type="ECO:0000313" key="4">
    <source>
        <dbReference type="EMBL" id="GGW94841.1"/>
    </source>
</evidence>
<dbReference type="Gene3D" id="3.40.50.1820">
    <property type="entry name" value="alpha/beta hydrolase"/>
    <property type="match status" value="1"/>
</dbReference>
<name>A0A918JSI7_9ALTE</name>
<keyword evidence="2 4" id="KW-0378">Hydrolase</keyword>
<dbReference type="GO" id="GO:0016787">
    <property type="term" value="F:hydrolase activity"/>
    <property type="evidence" value="ECO:0007669"/>
    <property type="project" value="UniProtKB-KW"/>
</dbReference>
<dbReference type="GO" id="GO:0016020">
    <property type="term" value="C:membrane"/>
    <property type="evidence" value="ECO:0007669"/>
    <property type="project" value="TreeGrafter"/>
</dbReference>
<evidence type="ECO:0000256" key="1">
    <source>
        <dbReference type="ARBA" id="ARBA00008645"/>
    </source>
</evidence>
<organism evidence="4 5">
    <name type="scientific">Alteromonas halophila</name>
    <dbReference type="NCBI Taxonomy" id="516698"/>
    <lineage>
        <taxon>Bacteria</taxon>
        <taxon>Pseudomonadati</taxon>
        <taxon>Pseudomonadota</taxon>
        <taxon>Gammaproteobacteria</taxon>
        <taxon>Alteromonadales</taxon>
        <taxon>Alteromonadaceae</taxon>
        <taxon>Alteromonas/Salinimonas group</taxon>
        <taxon>Alteromonas</taxon>
    </lineage>
</organism>
<dbReference type="InterPro" id="IPR029058">
    <property type="entry name" value="AB_hydrolase_fold"/>
</dbReference>
<dbReference type="PRINTS" id="PR00111">
    <property type="entry name" value="ABHYDROLASE"/>
</dbReference>
<dbReference type="Pfam" id="PF00561">
    <property type="entry name" value="Abhydrolase_1"/>
    <property type="match status" value="1"/>
</dbReference>
<evidence type="ECO:0000259" key="3">
    <source>
        <dbReference type="Pfam" id="PF00561"/>
    </source>
</evidence>
<dbReference type="SUPFAM" id="SSF53474">
    <property type="entry name" value="alpha/beta-Hydrolases"/>
    <property type="match status" value="1"/>
</dbReference>
<accession>A0A918JSI7</accession>
<dbReference type="InterPro" id="IPR000073">
    <property type="entry name" value="AB_hydrolase_1"/>
</dbReference>
<reference evidence="4" key="2">
    <citation type="submission" date="2020-09" db="EMBL/GenBank/DDBJ databases">
        <authorList>
            <person name="Sun Q."/>
            <person name="Kim S."/>
        </authorList>
    </citation>
    <scope>NUCLEOTIDE SEQUENCE</scope>
    <source>
        <strain evidence="4">KCTC 22164</strain>
    </source>
</reference>
<keyword evidence="5" id="KW-1185">Reference proteome</keyword>
<gene>
    <name evidence="4" type="ORF">GCM10007391_31340</name>
</gene>
<dbReference type="PANTHER" id="PTHR43798">
    <property type="entry name" value="MONOACYLGLYCEROL LIPASE"/>
    <property type="match status" value="1"/>
</dbReference>
<dbReference type="EMBL" id="BMXP01000011">
    <property type="protein sequence ID" value="GGW94841.1"/>
    <property type="molecule type" value="Genomic_DNA"/>
</dbReference>
<dbReference type="RefSeq" id="WP_189408072.1">
    <property type="nucleotide sequence ID" value="NZ_BMXP01000011.1"/>
</dbReference>
<comment type="similarity">
    <text evidence="1">Belongs to the AB hydrolase superfamily.</text>
</comment>
<sequence length="279" mass="30832">MQDTEFHLGEQVIAGLDNQGTGPVVIGLHGFLDNASSLQPLAPYLQRTRFISLDLPGHGLSSHRPPGAQYNQADYLQDLYALIEQQQWDKVILLGHSLGGILASIFAGLFPERVAGLISLDVCGPLTEDASTTAKQMRESIVNRHQKRRNQLKPVELDKAVEARCSVADIAPEQARVILSRNLTQDASGHSFWASDPRVRTRSTLRLTESQAKAIMQQIDCPILFTAASRSFKKTAMVYQQRASWFANARCENIEGGHHAHMEAPDESGPLIRAFVEQL</sequence>
<reference evidence="4" key="1">
    <citation type="journal article" date="2014" name="Int. J. Syst. Evol. Microbiol.">
        <title>Complete genome sequence of Corynebacterium casei LMG S-19264T (=DSM 44701T), isolated from a smear-ripened cheese.</title>
        <authorList>
            <consortium name="US DOE Joint Genome Institute (JGI-PGF)"/>
            <person name="Walter F."/>
            <person name="Albersmeier A."/>
            <person name="Kalinowski J."/>
            <person name="Ruckert C."/>
        </authorList>
    </citation>
    <scope>NUCLEOTIDE SEQUENCE</scope>
    <source>
        <strain evidence="4">KCTC 22164</strain>
    </source>
</reference>
<protein>
    <submittedName>
        <fullName evidence="4">Alpha/beta hydrolase</fullName>
    </submittedName>
</protein>
<evidence type="ECO:0000256" key="2">
    <source>
        <dbReference type="ARBA" id="ARBA00022801"/>
    </source>
</evidence>